<evidence type="ECO:0000256" key="2">
    <source>
        <dbReference type="SAM" id="Phobius"/>
    </source>
</evidence>
<feature type="region of interest" description="Disordered" evidence="1">
    <location>
        <begin position="413"/>
        <end position="443"/>
    </location>
</feature>
<dbReference type="NCBIfam" id="NF041528">
    <property type="entry name" value="strep_LAETG"/>
    <property type="match status" value="1"/>
</dbReference>
<name>A0A927EW89_9ACTN</name>
<dbReference type="RefSeq" id="WP_191208004.1">
    <property type="nucleotide sequence ID" value="NZ_BAABKL010000039.1"/>
</dbReference>
<keyword evidence="2" id="KW-1133">Transmembrane helix</keyword>
<dbReference type="InterPro" id="IPR013552">
    <property type="entry name" value="Thioester_dom"/>
</dbReference>
<evidence type="ECO:0000259" key="4">
    <source>
        <dbReference type="Pfam" id="PF08341"/>
    </source>
</evidence>
<feature type="compositionally biased region" description="Gly residues" evidence="1">
    <location>
        <begin position="488"/>
        <end position="497"/>
    </location>
</feature>
<feature type="region of interest" description="Disordered" evidence="1">
    <location>
        <begin position="476"/>
        <end position="497"/>
    </location>
</feature>
<sequence length="497" mass="50470">MRAIRGRAATRRATAALLTGLLAAAATLLGAGTAAAGEAGVEGPQYEGATATLDGLKVRGEAVIRYDGAEIETGAGLFEMSVTGGGSLLTYGIDMYSSTQQDARYAEVPWRSSSLRGNPDAGRVRWIVEHSYPQVDDLVALAEAAGARRLTPQSAAAGTQVAIWRYSERSASGERPEVTAVDPDAEKLADHLEREARSLREPAPSLHLERPAAAGRPGERLGPVTVRTPARNVSVTPGPEAARHGVRVVDEEGEEITSAGDGTRLWFDVPQDAEDGGGALTVQATTSVPVGRTLTGAGTHAASQALVVAGSSDASVTATATAAWAAEGAVPAVFVRRDCAAGGVGVTVVNRGDTPFTFTLGEEDHAIPADSGDTITVPVGEDQRYGITVPGPGTFAQTFSGVLDCRTIAAAPEEEAEEGLTAHSEPVTVGGAGGDGDPNLAETGSSTDMPLLIGVAVGLLALGGLAFLMVRRGTGADADPDGAEATDGEGGGRGHPG</sequence>
<keyword evidence="2" id="KW-0812">Transmembrane</keyword>
<evidence type="ECO:0000313" key="5">
    <source>
        <dbReference type="EMBL" id="MBD3930768.1"/>
    </source>
</evidence>
<feature type="chain" id="PRO_5037412338" evidence="3">
    <location>
        <begin position="37"/>
        <end position="497"/>
    </location>
</feature>
<keyword evidence="6" id="KW-1185">Reference proteome</keyword>
<keyword evidence="3" id="KW-0732">Signal</keyword>
<gene>
    <name evidence="5" type="ORF">IF129_04200</name>
</gene>
<feature type="transmembrane region" description="Helical" evidence="2">
    <location>
        <begin position="449"/>
        <end position="470"/>
    </location>
</feature>
<protein>
    <submittedName>
        <fullName evidence="5">Thioester domain-containing protein</fullName>
    </submittedName>
</protein>
<accession>A0A927EW89</accession>
<dbReference type="Proteomes" id="UP000632289">
    <property type="component" value="Unassembled WGS sequence"/>
</dbReference>
<evidence type="ECO:0000313" key="6">
    <source>
        <dbReference type="Proteomes" id="UP000632289"/>
    </source>
</evidence>
<feature type="signal peptide" evidence="3">
    <location>
        <begin position="1"/>
        <end position="36"/>
    </location>
</feature>
<feature type="compositionally biased region" description="Acidic residues" evidence="1">
    <location>
        <begin position="478"/>
        <end position="487"/>
    </location>
</feature>
<reference evidence="5" key="1">
    <citation type="submission" date="2020-09" db="EMBL/GenBank/DDBJ databases">
        <title>Secondary metabolite and genome analysis of marine Streptomyces chumphonensis KK1-2T.</title>
        <authorList>
            <person name="Phongsopitanun W."/>
            <person name="Kanchanasin P."/>
            <person name="Pittayakhajonwut P."/>
            <person name="Suwanborirux K."/>
            <person name="Tanasupawat S."/>
        </authorList>
    </citation>
    <scope>NUCLEOTIDE SEQUENCE</scope>
    <source>
        <strain evidence="5">KK1-2</strain>
    </source>
</reference>
<keyword evidence="2" id="KW-0472">Membrane</keyword>
<evidence type="ECO:0000256" key="3">
    <source>
        <dbReference type="SAM" id="SignalP"/>
    </source>
</evidence>
<dbReference type="InterPro" id="IPR023849">
    <property type="entry name" value="TQXA_dom"/>
</dbReference>
<evidence type="ECO:0000256" key="1">
    <source>
        <dbReference type="SAM" id="MobiDB-lite"/>
    </source>
</evidence>
<dbReference type="NCBIfam" id="TIGR03934">
    <property type="entry name" value="TQXA_dom"/>
    <property type="match status" value="1"/>
</dbReference>
<feature type="region of interest" description="Disordered" evidence="1">
    <location>
        <begin position="196"/>
        <end position="224"/>
    </location>
</feature>
<dbReference type="AlphaFoldDB" id="A0A927EW89"/>
<dbReference type="EMBL" id="JACXYU010000001">
    <property type="protein sequence ID" value="MBD3930768.1"/>
    <property type="molecule type" value="Genomic_DNA"/>
</dbReference>
<dbReference type="Pfam" id="PF08341">
    <property type="entry name" value="TED"/>
    <property type="match status" value="1"/>
</dbReference>
<organism evidence="5 6">
    <name type="scientific">Streptomyces chumphonensis</name>
    <dbReference type="NCBI Taxonomy" id="1214925"/>
    <lineage>
        <taxon>Bacteria</taxon>
        <taxon>Bacillati</taxon>
        <taxon>Actinomycetota</taxon>
        <taxon>Actinomycetes</taxon>
        <taxon>Kitasatosporales</taxon>
        <taxon>Streptomycetaceae</taxon>
        <taxon>Streptomyces</taxon>
    </lineage>
</organism>
<feature type="domain" description="Thioester" evidence="4">
    <location>
        <begin position="91"/>
        <end position="196"/>
    </location>
</feature>
<proteinExistence type="predicted"/>
<comment type="caution">
    <text evidence="5">The sequence shown here is derived from an EMBL/GenBank/DDBJ whole genome shotgun (WGS) entry which is preliminary data.</text>
</comment>